<dbReference type="PANTHER" id="PTHR36120">
    <property type="entry name" value="FUCOSE ISOMERASE"/>
    <property type="match status" value="1"/>
</dbReference>
<accession>A0ABQ8YGG9</accession>
<name>A0ABQ8YGG9_9EUKA</name>
<evidence type="ECO:0000256" key="1">
    <source>
        <dbReference type="ARBA" id="ARBA00023235"/>
    </source>
</evidence>
<dbReference type="InterPro" id="IPR009015">
    <property type="entry name" value="Fucose_isomerase_N/cen_sf"/>
</dbReference>
<reference evidence="3" key="1">
    <citation type="submission" date="2022-08" db="EMBL/GenBank/DDBJ databases">
        <title>Novel sulfate-reducing endosymbionts in the free-living metamonad Anaeramoeba.</title>
        <authorList>
            <person name="Jerlstrom-Hultqvist J."/>
            <person name="Cepicka I."/>
            <person name="Gallot-Lavallee L."/>
            <person name="Salas-Leiva D."/>
            <person name="Curtis B.A."/>
            <person name="Zahonova K."/>
            <person name="Pipaliya S."/>
            <person name="Dacks J."/>
            <person name="Roger A.J."/>
        </authorList>
    </citation>
    <scope>NUCLEOTIDE SEQUENCE</scope>
    <source>
        <strain evidence="3">Schooner1</strain>
    </source>
</reference>
<gene>
    <name evidence="3" type="ORF">M0813_22136</name>
</gene>
<organism evidence="3 4">
    <name type="scientific">Anaeramoeba flamelloides</name>
    <dbReference type="NCBI Taxonomy" id="1746091"/>
    <lineage>
        <taxon>Eukaryota</taxon>
        <taxon>Metamonada</taxon>
        <taxon>Anaeramoebidae</taxon>
        <taxon>Anaeramoeba</taxon>
    </lineage>
</organism>
<dbReference type="PANTHER" id="PTHR36120:SF2">
    <property type="entry name" value="FUCOSE ISOMERASE"/>
    <property type="match status" value="1"/>
</dbReference>
<keyword evidence="1" id="KW-0413">Isomerase</keyword>
<keyword evidence="4" id="KW-1185">Reference proteome</keyword>
<evidence type="ECO:0000256" key="2">
    <source>
        <dbReference type="ARBA" id="ARBA00023277"/>
    </source>
</evidence>
<proteinExistence type="predicted"/>
<comment type="caution">
    <text evidence="3">The sequence shown here is derived from an EMBL/GenBank/DDBJ whole genome shotgun (WGS) entry which is preliminary data.</text>
</comment>
<protein>
    <submittedName>
        <fullName evidence="3">Uncharacterized protein</fullName>
    </submittedName>
</protein>
<dbReference type="Proteomes" id="UP001150062">
    <property type="component" value="Unassembled WGS sequence"/>
</dbReference>
<evidence type="ECO:0000313" key="4">
    <source>
        <dbReference type="Proteomes" id="UP001150062"/>
    </source>
</evidence>
<dbReference type="SUPFAM" id="SSF53743">
    <property type="entry name" value="FucI/AraA N-terminal and middle domains"/>
    <property type="match status" value="1"/>
</dbReference>
<evidence type="ECO:0000313" key="3">
    <source>
        <dbReference type="EMBL" id="KAJ6243697.1"/>
    </source>
</evidence>
<keyword evidence="2" id="KW-0119">Carbohydrate metabolism</keyword>
<sequence length="431" mass="49195">MLRFFHSNSKALPKKLLIHPICSTLLNDKDFEETISEFKQYLPNELIKIDAKNQQKTNAFFLATGGTESQLMDLISKWSLQNSPIFVFTNSYRNSLPAGLELKTRLNQEGQKSEIIHIPYDTRPGEYSNELKNKLDWIPTCNEIKSKVFRVGVFGKPSDWLLADLNILTDKYLLDNYNLQIENIPISSVIKGMGNRNISPREFKSFKNEFADRFGIKQDLIPNRELDQALKIYLSLKNLVNDYQLDGITVRCFDLLGSVHSTSCLAFAQLNAEGIVSACEGDIECLYTMLINKYLGNVPNTFMANVQDIDVKKNTLALAHCTLPFGFSQSGSLNTHFESGIGVAVQTDIPRNIDCTISRFNLQNNSLLSEHGKTIDHTHVNHWCRSQMRIKFNPNQFLVKKLFEHPFANHKIVANSNIAQKLKFFHNLWLK</sequence>
<dbReference type="EMBL" id="JAOAOG010000168">
    <property type="protein sequence ID" value="KAJ6243697.1"/>
    <property type="molecule type" value="Genomic_DNA"/>
</dbReference>